<dbReference type="AlphaFoldDB" id="A0A066UJB9"/>
<dbReference type="InterPro" id="IPR036691">
    <property type="entry name" value="Endo/exonu/phosph_ase_sf"/>
</dbReference>
<dbReference type="SUPFAM" id="SSF56219">
    <property type="entry name" value="DNase I-like"/>
    <property type="match status" value="1"/>
</dbReference>
<dbReference type="GO" id="GO:0006302">
    <property type="term" value="P:double-strand break repair"/>
    <property type="evidence" value="ECO:0007669"/>
    <property type="project" value="TreeGrafter"/>
</dbReference>
<evidence type="ECO:0000256" key="6">
    <source>
        <dbReference type="ARBA" id="ARBA00022801"/>
    </source>
</evidence>
<dbReference type="GO" id="GO:0046872">
    <property type="term" value="F:metal ion binding"/>
    <property type="evidence" value="ECO:0007669"/>
    <property type="project" value="UniProtKB-KW"/>
</dbReference>
<keyword evidence="4" id="KW-0479">Metal-binding</keyword>
<feature type="signal peptide" evidence="9">
    <location>
        <begin position="1"/>
        <end position="20"/>
    </location>
</feature>
<keyword evidence="8" id="KW-0234">DNA repair</keyword>
<protein>
    <submittedName>
        <fullName evidence="11">Metal-dependent hydrolase</fullName>
    </submittedName>
</protein>
<dbReference type="Proteomes" id="UP000027219">
    <property type="component" value="Unassembled WGS sequence"/>
</dbReference>
<dbReference type="Pfam" id="PF03372">
    <property type="entry name" value="Exo_endo_phos"/>
    <property type="match status" value="1"/>
</dbReference>
<keyword evidence="5" id="KW-0227">DNA damage</keyword>
<evidence type="ECO:0000256" key="7">
    <source>
        <dbReference type="ARBA" id="ARBA00022842"/>
    </source>
</evidence>
<dbReference type="EMBL" id="JFFR01000027">
    <property type="protein sequence ID" value="KDN27145.1"/>
    <property type="molecule type" value="Genomic_DNA"/>
</dbReference>
<dbReference type="Gene3D" id="3.60.10.10">
    <property type="entry name" value="Endonuclease/exonuclease/phosphatase"/>
    <property type="match status" value="1"/>
</dbReference>
<dbReference type="STRING" id="212667.VFDL14_19760"/>
<evidence type="ECO:0000259" key="10">
    <source>
        <dbReference type="Pfam" id="PF03372"/>
    </source>
</evidence>
<evidence type="ECO:0000256" key="5">
    <source>
        <dbReference type="ARBA" id="ARBA00022763"/>
    </source>
</evidence>
<keyword evidence="12" id="KW-1185">Reference proteome</keyword>
<dbReference type="PANTHER" id="PTHR15822">
    <property type="entry name" value="TRAF AND TNF RECEPTOR-ASSOCIATED PROTEIN"/>
    <property type="match status" value="1"/>
</dbReference>
<dbReference type="InterPro" id="IPR051547">
    <property type="entry name" value="TDP2-like"/>
</dbReference>
<evidence type="ECO:0000313" key="12">
    <source>
        <dbReference type="Proteomes" id="UP000027219"/>
    </source>
</evidence>
<evidence type="ECO:0000256" key="1">
    <source>
        <dbReference type="ARBA" id="ARBA00001936"/>
    </source>
</evidence>
<comment type="cofactor">
    <cofactor evidence="2">
        <name>Mg(2+)</name>
        <dbReference type="ChEBI" id="CHEBI:18420"/>
    </cofactor>
</comment>
<keyword evidence="7" id="KW-0460">Magnesium</keyword>
<sequence length="292" mass="33707">MNILQKWVITTCLFSSTALSAPLSISSWNIEWLSTNEAVNKMSELRKEKDFNQLSYHFKQLNSDVMAFQEVDNIEAIKRVVGPDFRIVMSDRASNRYKANQFSDVNQYTGFAVRQNINVVNKPDLKLETRSGSKLRFASYIVAELHDKPVHLLSVHLKAGCSGAYKRNNNCERLKQQAKVLNDWIVEREKKQQSYAVLGDFNHNLSYRGDWLWFVLSENNRAQLATRSTSADCKVRSNRNKNRTHQFRSLIDHIVVSDDLSTSSTKQYVFPSQDVLDYFLSDHCPVSTQIER</sequence>
<comment type="cofactor">
    <cofactor evidence="1">
        <name>Mn(2+)</name>
        <dbReference type="ChEBI" id="CHEBI:29035"/>
    </cofactor>
</comment>
<evidence type="ECO:0000256" key="9">
    <source>
        <dbReference type="SAM" id="SignalP"/>
    </source>
</evidence>
<dbReference type="GO" id="GO:0004518">
    <property type="term" value="F:nuclease activity"/>
    <property type="evidence" value="ECO:0007669"/>
    <property type="project" value="UniProtKB-KW"/>
</dbReference>
<evidence type="ECO:0000256" key="3">
    <source>
        <dbReference type="ARBA" id="ARBA00022722"/>
    </source>
</evidence>
<feature type="chain" id="PRO_5001627299" evidence="9">
    <location>
        <begin position="21"/>
        <end position="292"/>
    </location>
</feature>
<keyword evidence="3" id="KW-0540">Nuclease</keyword>
<feature type="domain" description="Endonuclease/exonuclease/phosphatase" evidence="10">
    <location>
        <begin position="27"/>
        <end position="283"/>
    </location>
</feature>
<proteinExistence type="predicted"/>
<keyword evidence="6 11" id="KW-0378">Hydrolase</keyword>
<dbReference type="RefSeq" id="WP_032552505.1">
    <property type="nucleotide sequence ID" value="NZ_JFFR01000027.1"/>
</dbReference>
<dbReference type="GO" id="GO:0005737">
    <property type="term" value="C:cytoplasm"/>
    <property type="evidence" value="ECO:0007669"/>
    <property type="project" value="TreeGrafter"/>
</dbReference>
<dbReference type="InterPro" id="IPR005135">
    <property type="entry name" value="Endo/exonuclease/phosphatase"/>
</dbReference>
<evidence type="ECO:0000313" key="11">
    <source>
        <dbReference type="EMBL" id="KDN27145.1"/>
    </source>
</evidence>
<dbReference type="GO" id="GO:0070260">
    <property type="term" value="F:5'-tyrosyl-DNA phosphodiesterase activity"/>
    <property type="evidence" value="ECO:0007669"/>
    <property type="project" value="TreeGrafter"/>
</dbReference>
<dbReference type="OrthoDB" id="395856at2"/>
<name>A0A066UJB9_9VIBR</name>
<evidence type="ECO:0000256" key="2">
    <source>
        <dbReference type="ARBA" id="ARBA00001946"/>
    </source>
</evidence>
<accession>A0A066UJB9</accession>
<evidence type="ECO:0000256" key="4">
    <source>
        <dbReference type="ARBA" id="ARBA00022723"/>
    </source>
</evidence>
<reference evidence="11 12" key="1">
    <citation type="submission" date="2014-02" db="EMBL/GenBank/DDBJ databases">
        <title>Vibrio fortis Dalian14 Genome Sequencing.</title>
        <authorList>
            <person name="Wang Y."/>
            <person name="Song L."/>
            <person name="Liu G."/>
            <person name="Ding J."/>
        </authorList>
    </citation>
    <scope>NUCLEOTIDE SEQUENCE [LARGE SCALE GENOMIC DNA]</scope>
    <source>
        <strain evidence="11 12">Dalian14</strain>
    </source>
</reference>
<organism evidence="11 12">
    <name type="scientific">Vibrio fortis</name>
    <dbReference type="NCBI Taxonomy" id="212667"/>
    <lineage>
        <taxon>Bacteria</taxon>
        <taxon>Pseudomonadati</taxon>
        <taxon>Pseudomonadota</taxon>
        <taxon>Gammaproteobacteria</taxon>
        <taxon>Vibrionales</taxon>
        <taxon>Vibrionaceae</taxon>
        <taxon>Vibrio</taxon>
    </lineage>
</organism>
<evidence type="ECO:0000256" key="8">
    <source>
        <dbReference type="ARBA" id="ARBA00023204"/>
    </source>
</evidence>
<gene>
    <name evidence="11" type="ORF">VFDL14_19760</name>
</gene>
<dbReference type="GO" id="GO:0003697">
    <property type="term" value="F:single-stranded DNA binding"/>
    <property type="evidence" value="ECO:0007669"/>
    <property type="project" value="TreeGrafter"/>
</dbReference>
<keyword evidence="9" id="KW-0732">Signal</keyword>
<comment type="caution">
    <text evidence="11">The sequence shown here is derived from an EMBL/GenBank/DDBJ whole genome shotgun (WGS) entry which is preliminary data.</text>
</comment>
<dbReference type="PANTHER" id="PTHR15822:SF4">
    <property type="entry name" value="TYROSYL-DNA PHOSPHODIESTERASE 2"/>
    <property type="match status" value="1"/>
</dbReference>